<reference evidence="1 2" key="1">
    <citation type="journal article" date="2013" name="Genome Announc.">
        <title>Complete genome sequence of Clostridium stercorarium subsp. stercorarium strain DSM 8532, a thermophilic degrader of plant cell wall fibers.</title>
        <authorList>
            <person name="Poehlein A."/>
            <person name="Zverlov V.V."/>
            <person name="Daniel R."/>
            <person name="Schwarz W.H."/>
            <person name="Liebl W."/>
        </authorList>
    </citation>
    <scope>NUCLEOTIDE SEQUENCE [LARGE SCALE GENOMIC DNA]</scope>
    <source>
        <strain evidence="2">ATCC 35414 / DSM 8532 / NCIMB 11754</strain>
    </source>
</reference>
<dbReference type="PATRIC" id="fig|1121335.3.peg.1369"/>
<gene>
    <name evidence="1" type="ordered locus">Cst_c13900</name>
</gene>
<keyword evidence="2" id="KW-1185">Reference proteome</keyword>
<dbReference type="EMBL" id="CP004044">
    <property type="protein sequence ID" value="AGC68381.1"/>
    <property type="molecule type" value="Genomic_DNA"/>
</dbReference>
<accession>L7VPK6</accession>
<proteinExistence type="predicted"/>
<evidence type="ECO:0000313" key="2">
    <source>
        <dbReference type="Proteomes" id="UP000011220"/>
    </source>
</evidence>
<evidence type="ECO:0000313" key="1">
    <source>
        <dbReference type="EMBL" id="AGC68381.1"/>
    </source>
</evidence>
<organism evidence="1 2">
    <name type="scientific">Thermoclostridium stercorarium (strain ATCC 35414 / DSM 8532 / NCIMB 11754)</name>
    <name type="common">Clostridium stercorarium</name>
    <dbReference type="NCBI Taxonomy" id="1121335"/>
    <lineage>
        <taxon>Bacteria</taxon>
        <taxon>Bacillati</taxon>
        <taxon>Bacillota</taxon>
        <taxon>Clostridia</taxon>
        <taxon>Eubacteriales</taxon>
        <taxon>Oscillospiraceae</taxon>
        <taxon>Thermoclostridium</taxon>
    </lineage>
</organism>
<dbReference type="Proteomes" id="UP000011220">
    <property type="component" value="Chromosome"/>
</dbReference>
<sequence length="39" mass="4518">MACTEFRDMPEKIRMEHMAFESGQALQTGACLFKFYVLS</sequence>
<name>L7VPK6_THES1</name>
<dbReference type="KEGG" id="css:Cst_c13900"/>
<protein>
    <submittedName>
        <fullName evidence="1">Uncharacterized protein</fullName>
    </submittedName>
</protein>
<dbReference type="AlphaFoldDB" id="L7VPK6"/>